<dbReference type="PANTHER" id="PTHR31942">
    <property type="entry name" value="MLO-LIKE PROTEIN 1"/>
    <property type="match status" value="1"/>
</dbReference>
<evidence type="ECO:0000256" key="5">
    <source>
        <dbReference type="ARBA" id="ARBA00022989"/>
    </source>
</evidence>
<keyword evidence="5 8" id="KW-1133">Transmembrane helix</keyword>
<dbReference type="OrthoDB" id="1388414at2759"/>
<evidence type="ECO:0000313" key="11">
    <source>
        <dbReference type="EMBL" id="EEF36043.1"/>
    </source>
</evidence>
<feature type="region of interest" description="Disordered" evidence="9">
    <location>
        <begin position="460"/>
        <end position="485"/>
    </location>
</feature>
<comment type="domain">
    <text evidence="8">The C-terminus contains a calmodulin-binding domain, which binds calmodulin in a calcium-dependent fashion.</text>
</comment>
<comment type="subcellular location">
    <subcellularLocation>
        <location evidence="1 8">Membrane</location>
        <topology evidence="1 8">Multi-pass membrane protein</topology>
    </subcellularLocation>
</comment>
<feature type="transmembrane region" description="Helical" evidence="10">
    <location>
        <begin position="284"/>
        <end position="304"/>
    </location>
</feature>
<keyword evidence="4 8" id="KW-0611">Plant defense</keyword>
<feature type="transmembrane region" description="Helical" evidence="10">
    <location>
        <begin position="16"/>
        <end position="40"/>
    </location>
</feature>
<dbReference type="Proteomes" id="UP000008311">
    <property type="component" value="Unassembled WGS sequence"/>
</dbReference>
<dbReference type="PANTHER" id="PTHR31942:SF34">
    <property type="entry name" value="MLO-LIKE PROTEIN"/>
    <property type="match status" value="1"/>
</dbReference>
<dbReference type="GO" id="GO:0016020">
    <property type="term" value="C:membrane"/>
    <property type="evidence" value="ECO:0007669"/>
    <property type="project" value="UniProtKB-SubCell"/>
</dbReference>
<dbReference type="InterPro" id="IPR004326">
    <property type="entry name" value="Mlo"/>
</dbReference>
<evidence type="ECO:0000256" key="2">
    <source>
        <dbReference type="ARBA" id="ARBA00006574"/>
    </source>
</evidence>
<comment type="function">
    <text evidence="8">May be involved in modulation of pathogen defense and leaf cell death.</text>
</comment>
<dbReference type="eggNOG" id="ENOG502QV68">
    <property type="taxonomic scope" value="Eukaryota"/>
</dbReference>
<evidence type="ECO:0000256" key="3">
    <source>
        <dbReference type="ARBA" id="ARBA00022692"/>
    </source>
</evidence>
<feature type="transmembrane region" description="Helical" evidence="10">
    <location>
        <begin position="159"/>
        <end position="180"/>
    </location>
</feature>
<dbReference type="AlphaFoldDB" id="B9SK53"/>
<evidence type="ECO:0000256" key="1">
    <source>
        <dbReference type="ARBA" id="ARBA00004141"/>
    </source>
</evidence>
<proteinExistence type="inferred from homology"/>
<keyword evidence="6 8" id="KW-0472">Membrane</keyword>
<feature type="compositionally biased region" description="Polar residues" evidence="9">
    <location>
        <begin position="522"/>
        <end position="545"/>
    </location>
</feature>
<feature type="transmembrane region" description="Helical" evidence="10">
    <location>
        <begin position="310"/>
        <end position="334"/>
    </location>
</feature>
<feature type="transmembrane region" description="Helical" evidence="10">
    <location>
        <begin position="411"/>
        <end position="432"/>
    </location>
</feature>
<feature type="region of interest" description="Disordered" evidence="9">
    <location>
        <begin position="499"/>
        <end position="594"/>
    </location>
</feature>
<evidence type="ECO:0000313" key="12">
    <source>
        <dbReference type="Proteomes" id="UP000008311"/>
    </source>
</evidence>
<gene>
    <name evidence="8" type="primary">MLO</name>
    <name evidence="11" type="ORF">RCOM_1401100</name>
</gene>
<feature type="transmembrane region" description="Helical" evidence="10">
    <location>
        <begin position="368"/>
        <end position="391"/>
    </location>
</feature>
<dbReference type="InParanoid" id="B9SK53"/>
<organism evidence="11 12">
    <name type="scientific">Ricinus communis</name>
    <name type="common">Castor bean</name>
    <dbReference type="NCBI Taxonomy" id="3988"/>
    <lineage>
        <taxon>Eukaryota</taxon>
        <taxon>Viridiplantae</taxon>
        <taxon>Streptophyta</taxon>
        <taxon>Embryophyta</taxon>
        <taxon>Tracheophyta</taxon>
        <taxon>Spermatophyta</taxon>
        <taxon>Magnoliopsida</taxon>
        <taxon>eudicotyledons</taxon>
        <taxon>Gunneridae</taxon>
        <taxon>Pentapetalae</taxon>
        <taxon>rosids</taxon>
        <taxon>fabids</taxon>
        <taxon>Malpighiales</taxon>
        <taxon>Euphorbiaceae</taxon>
        <taxon>Acalyphoideae</taxon>
        <taxon>Acalypheae</taxon>
        <taxon>Ricinus</taxon>
    </lineage>
</organism>
<dbReference type="GO" id="GO:0005516">
    <property type="term" value="F:calmodulin binding"/>
    <property type="evidence" value="ECO:0007669"/>
    <property type="project" value="UniProtKB-KW"/>
</dbReference>
<feature type="transmembrane region" description="Helical" evidence="10">
    <location>
        <begin position="61"/>
        <end position="79"/>
    </location>
</feature>
<dbReference type="SMR" id="B9SK53"/>
<reference evidence="12" key="1">
    <citation type="journal article" date="2010" name="Nat. Biotechnol.">
        <title>Draft genome sequence of the oilseed species Ricinus communis.</title>
        <authorList>
            <person name="Chan A.P."/>
            <person name="Crabtree J."/>
            <person name="Zhao Q."/>
            <person name="Lorenzi H."/>
            <person name="Orvis J."/>
            <person name="Puiu D."/>
            <person name="Melake-Berhan A."/>
            <person name="Jones K.M."/>
            <person name="Redman J."/>
            <person name="Chen G."/>
            <person name="Cahoon E.B."/>
            <person name="Gedil M."/>
            <person name="Stanke M."/>
            <person name="Haas B.J."/>
            <person name="Wortman J.R."/>
            <person name="Fraser-Liggett C.M."/>
            <person name="Ravel J."/>
            <person name="Rabinowicz P.D."/>
        </authorList>
    </citation>
    <scope>NUCLEOTIDE SEQUENCE [LARGE SCALE GENOMIC DNA]</scope>
    <source>
        <strain evidence="12">cv. Hale</strain>
    </source>
</reference>
<feature type="compositionally biased region" description="Polar residues" evidence="9">
    <location>
        <begin position="466"/>
        <end position="478"/>
    </location>
</feature>
<dbReference type="EMBL" id="EQ973998">
    <property type="protein sequence ID" value="EEF36043.1"/>
    <property type="molecule type" value="Genomic_DNA"/>
</dbReference>
<dbReference type="STRING" id="3988.B9SK53"/>
<comment type="similarity">
    <text evidence="2 8">Belongs to the MLO family.</text>
</comment>
<keyword evidence="7 8" id="KW-0568">Pathogenesis-related protein</keyword>
<evidence type="ECO:0000256" key="7">
    <source>
        <dbReference type="ARBA" id="ARBA00023265"/>
    </source>
</evidence>
<evidence type="ECO:0000256" key="10">
    <source>
        <dbReference type="SAM" id="Phobius"/>
    </source>
</evidence>
<dbReference type="OMA" id="PVLMWIV"/>
<dbReference type="KEGG" id="rcu:8286030"/>
<evidence type="ECO:0000256" key="4">
    <source>
        <dbReference type="ARBA" id="ARBA00022821"/>
    </source>
</evidence>
<keyword evidence="3 8" id="KW-0812">Transmembrane</keyword>
<dbReference type="Pfam" id="PF03094">
    <property type="entry name" value="Mlo"/>
    <property type="match status" value="1"/>
</dbReference>
<keyword evidence="8" id="KW-0112">Calmodulin-binding</keyword>
<evidence type="ECO:0000256" key="6">
    <source>
        <dbReference type="ARBA" id="ARBA00023136"/>
    </source>
</evidence>
<feature type="region of interest" description="Disordered" evidence="9">
    <location>
        <begin position="93"/>
        <end position="113"/>
    </location>
</feature>
<sequence length="594" mass="68367">MAGGGGGRSLEETPTWAVAIVCFVLVLISIIIEYIIHLIGKWLKKKHKRALYEALEKIKSELMLLGFISLLLTVGQGVISKICIPESVGSTWHPCSKKEEEEIDKSEETQTSEDYENRRRLLMISDSGGRFRRFLAGETTDQCGEGKVPFMSSDGIHQLHIFIFVLAVFHVLYCVLTMALGRAKMRRWKSWEKETRTAEYQFSHDPERFRFARETSFGRRHLSFWTKTPVLIWIVCFFRQFVRSVPKVDYLTLRHGFIMAHLAPQSHMKFDFQKYINRSLEEDFKVVVGISPPIWFFAVFFLLFNTHGWYSYLWLPFIPLIIILLVGTKLQVIITKMALRIQERGEVVKGVPVVQPGDDLFWFNRPRLILYLINFVLFQNAFQLAFFAWSWKEFGLKSCFHEHSEDIIIRISMGVLIQILCSYVTLPLYALVTQMGSSMKPTIFNERVAAALRNWHHTAKKHIKQNKGSVTPMSSRPATPSHHMSPVHLLRHYRSEMDSPRRSNFGWETDSPSPSHPVYGDGSSSHNPNHGDGSSSFRHQNQQQIELGYVDYDKDDNEPGPSQVAPAPEPVSTQHEINIAPTSKEFSFDKRPSI</sequence>
<feature type="compositionally biased region" description="Polar residues" evidence="9">
    <location>
        <begin position="571"/>
        <end position="585"/>
    </location>
</feature>
<evidence type="ECO:0000256" key="8">
    <source>
        <dbReference type="RuleBase" id="RU280816"/>
    </source>
</evidence>
<dbReference type="GO" id="GO:0006952">
    <property type="term" value="P:defense response"/>
    <property type="evidence" value="ECO:0007669"/>
    <property type="project" value="UniProtKB-KW"/>
</dbReference>
<evidence type="ECO:0000256" key="9">
    <source>
        <dbReference type="SAM" id="MobiDB-lite"/>
    </source>
</evidence>
<feature type="compositionally biased region" description="Acidic residues" evidence="9">
    <location>
        <begin position="101"/>
        <end position="113"/>
    </location>
</feature>
<protein>
    <recommendedName>
        <fullName evidence="8">MLO-like protein</fullName>
    </recommendedName>
</protein>
<keyword evidence="12" id="KW-1185">Reference proteome</keyword>
<name>B9SK53_RICCO</name>
<accession>B9SK53</accession>